<dbReference type="SUPFAM" id="SSF51695">
    <property type="entry name" value="PLC-like phosphodiesterases"/>
    <property type="match status" value="1"/>
</dbReference>
<dbReference type="GO" id="GO:0006629">
    <property type="term" value="P:lipid metabolic process"/>
    <property type="evidence" value="ECO:0007669"/>
    <property type="project" value="InterPro"/>
</dbReference>
<dbReference type="GO" id="GO:0008081">
    <property type="term" value="F:phosphoric diester hydrolase activity"/>
    <property type="evidence" value="ECO:0007669"/>
    <property type="project" value="InterPro"/>
</dbReference>
<keyword evidence="4" id="KW-0812">Transmembrane</keyword>
<feature type="transmembrane region" description="Helical" evidence="4">
    <location>
        <begin position="94"/>
        <end position="114"/>
    </location>
</feature>
<gene>
    <name evidence="5" type="ORF">P154DRAFT_476181</name>
</gene>
<evidence type="ECO:0000256" key="1">
    <source>
        <dbReference type="ARBA" id="ARBA00008858"/>
    </source>
</evidence>
<dbReference type="EMBL" id="ML977663">
    <property type="protein sequence ID" value="KAF1994357.1"/>
    <property type="molecule type" value="Genomic_DNA"/>
</dbReference>
<comment type="similarity">
    <text evidence="1">Belongs to the AIM6 family.</text>
</comment>
<dbReference type="PANTHER" id="PTHR31571">
    <property type="entry name" value="ALTERED INHERITANCE OF MITOCHONDRIA PROTEIN 6"/>
    <property type="match status" value="1"/>
</dbReference>
<proteinExistence type="inferred from homology"/>
<keyword evidence="4" id="KW-1133">Transmembrane helix</keyword>
<keyword evidence="6" id="KW-1185">Reference proteome</keyword>
<feature type="region of interest" description="Disordered" evidence="3">
    <location>
        <begin position="330"/>
        <end position="359"/>
    </location>
</feature>
<dbReference type="Proteomes" id="UP000799779">
    <property type="component" value="Unassembled WGS sequence"/>
</dbReference>
<evidence type="ECO:0000313" key="5">
    <source>
        <dbReference type="EMBL" id="KAF1994357.1"/>
    </source>
</evidence>
<evidence type="ECO:0000256" key="4">
    <source>
        <dbReference type="SAM" id="Phobius"/>
    </source>
</evidence>
<sequence>MAHPPASTQSAAKSAMLRDFDEAAKLELKNAPIVSLRSLEDGDSECDDAHQGPGSRWLRLLIPRRKNTRASLPQHHAQDFRRGLRGLKWKRHGLFACLGSVVLVLIFFGVVHIANVAMSLVPMLWDEPDVSFSASWNPMGDASPELSYITDLTKDVQPVPCHSHNDYWRRIPLYEALHYGCVGVEADVWLFDNDLFVGHNTQSLTRTRTFQSMYVEPLTRMLDNKNIITEFIASDLTLPKNGVYETDPDQTLVLLVDFKNSGDDIYPFVVEQLTPLREKGYLSYFDGTSVVRGPITVVATGNAPFDTVTANTTHRDIFFDAPLDRMFEDPNSEAVTNQSPSLSPRLRKRGQGQVGTDEDSVFDSTNSYYASVSFSRSIGHIWGGQLNPEQINLIRGQIKGAQRRGLKARYWSTPQWPIGLRNHIWDVLIQEGADILNGDDLQGMVRLDWTKKRHHGWL</sequence>
<evidence type="ECO:0000256" key="2">
    <source>
        <dbReference type="ARBA" id="ARBA00014286"/>
    </source>
</evidence>
<feature type="compositionally biased region" description="Polar residues" evidence="3">
    <location>
        <begin position="333"/>
        <end position="342"/>
    </location>
</feature>
<dbReference type="AlphaFoldDB" id="A0A6A5VZL5"/>
<accession>A0A6A5VZL5</accession>
<evidence type="ECO:0000256" key="3">
    <source>
        <dbReference type="SAM" id="MobiDB-lite"/>
    </source>
</evidence>
<evidence type="ECO:0000313" key="6">
    <source>
        <dbReference type="Proteomes" id="UP000799779"/>
    </source>
</evidence>
<dbReference type="PANTHER" id="PTHR31571:SF1">
    <property type="entry name" value="ALTERED INHERITANCE OF MITOCHONDRIA PROTEIN 6"/>
    <property type="match status" value="1"/>
</dbReference>
<protein>
    <recommendedName>
        <fullName evidence="2">Altered inheritance of mitochondria protein 6</fullName>
    </recommendedName>
</protein>
<organism evidence="5 6">
    <name type="scientific">Amniculicola lignicola CBS 123094</name>
    <dbReference type="NCBI Taxonomy" id="1392246"/>
    <lineage>
        <taxon>Eukaryota</taxon>
        <taxon>Fungi</taxon>
        <taxon>Dikarya</taxon>
        <taxon>Ascomycota</taxon>
        <taxon>Pezizomycotina</taxon>
        <taxon>Dothideomycetes</taxon>
        <taxon>Pleosporomycetidae</taxon>
        <taxon>Pleosporales</taxon>
        <taxon>Amniculicolaceae</taxon>
        <taxon>Amniculicola</taxon>
    </lineage>
</organism>
<reference evidence="5" key="1">
    <citation type="journal article" date="2020" name="Stud. Mycol.">
        <title>101 Dothideomycetes genomes: a test case for predicting lifestyles and emergence of pathogens.</title>
        <authorList>
            <person name="Haridas S."/>
            <person name="Albert R."/>
            <person name="Binder M."/>
            <person name="Bloem J."/>
            <person name="Labutti K."/>
            <person name="Salamov A."/>
            <person name="Andreopoulos B."/>
            <person name="Baker S."/>
            <person name="Barry K."/>
            <person name="Bills G."/>
            <person name="Bluhm B."/>
            <person name="Cannon C."/>
            <person name="Castanera R."/>
            <person name="Culley D."/>
            <person name="Daum C."/>
            <person name="Ezra D."/>
            <person name="Gonzalez J."/>
            <person name="Henrissat B."/>
            <person name="Kuo A."/>
            <person name="Liang C."/>
            <person name="Lipzen A."/>
            <person name="Lutzoni F."/>
            <person name="Magnuson J."/>
            <person name="Mondo S."/>
            <person name="Nolan M."/>
            <person name="Ohm R."/>
            <person name="Pangilinan J."/>
            <person name="Park H.-J."/>
            <person name="Ramirez L."/>
            <person name="Alfaro M."/>
            <person name="Sun H."/>
            <person name="Tritt A."/>
            <person name="Yoshinaga Y."/>
            <person name="Zwiers L.-H."/>
            <person name="Turgeon B."/>
            <person name="Goodwin S."/>
            <person name="Spatafora J."/>
            <person name="Crous P."/>
            <person name="Grigoriev I."/>
        </authorList>
    </citation>
    <scope>NUCLEOTIDE SEQUENCE</scope>
    <source>
        <strain evidence="5">CBS 123094</strain>
    </source>
</reference>
<name>A0A6A5VZL5_9PLEO</name>
<dbReference type="InterPro" id="IPR051236">
    <property type="entry name" value="HAT_RTT109-like"/>
</dbReference>
<dbReference type="InterPro" id="IPR017946">
    <property type="entry name" value="PLC-like_Pdiesterase_TIM-brl"/>
</dbReference>
<keyword evidence="4" id="KW-0472">Membrane</keyword>
<dbReference type="OrthoDB" id="4153866at2759"/>